<evidence type="ECO:0000313" key="1">
    <source>
        <dbReference type="EMBL" id="PZN74915.1"/>
    </source>
</evidence>
<sequence length="88" mass="10118">MAEQCAFCGNKHLTAKTTRYLHRHGEELLFVEHVPCVECDFCGEQYFDIAVLKKIEADHLEIAEQRKLPQRYLRVAVEEFKAPAGIAL</sequence>
<dbReference type="EMBL" id="QJPH01000408">
    <property type="protein sequence ID" value="PZN74915.1"/>
    <property type="molecule type" value="Genomic_DNA"/>
</dbReference>
<dbReference type="Proteomes" id="UP000249396">
    <property type="component" value="Unassembled WGS sequence"/>
</dbReference>
<dbReference type="InterPro" id="IPR022453">
    <property type="entry name" value="Znf_MqsA-type"/>
</dbReference>
<organism evidence="1 2">
    <name type="scientific">Candidatus Methylumidiphilus alinenensis</name>
    <dbReference type="NCBI Taxonomy" id="2202197"/>
    <lineage>
        <taxon>Bacteria</taxon>
        <taxon>Pseudomonadati</taxon>
        <taxon>Pseudomonadota</taxon>
        <taxon>Gammaproteobacteria</taxon>
        <taxon>Methylococcales</taxon>
        <taxon>Candidatus Methylumidiphilus</taxon>
    </lineage>
</organism>
<dbReference type="AlphaFoldDB" id="A0A2W4QS50"/>
<evidence type="ECO:0000313" key="2">
    <source>
        <dbReference type="Proteomes" id="UP000249396"/>
    </source>
</evidence>
<proteinExistence type="predicted"/>
<reference evidence="1 2" key="1">
    <citation type="journal article" date="2018" name="Aquat. Microb. Ecol.">
        <title>Gammaproteobacterial methanotrophs dominate.</title>
        <authorList>
            <person name="Rissanen A.J."/>
            <person name="Saarenheimo J."/>
            <person name="Tiirola M."/>
            <person name="Peura S."/>
            <person name="Aalto S.L."/>
            <person name="Karvinen A."/>
            <person name="Nykanen H."/>
        </authorList>
    </citation>
    <scope>NUCLEOTIDE SEQUENCE [LARGE SCALE GENOMIC DNA]</scope>
    <source>
        <strain evidence="1">AMbin10</strain>
    </source>
</reference>
<protein>
    <submittedName>
        <fullName evidence="1">YgiT-type zinc finger domain-containing protein</fullName>
    </submittedName>
</protein>
<comment type="caution">
    <text evidence="1">The sequence shown here is derived from an EMBL/GenBank/DDBJ whole genome shotgun (WGS) entry which is preliminary data.</text>
</comment>
<dbReference type="Gene3D" id="3.10.20.860">
    <property type="match status" value="1"/>
</dbReference>
<gene>
    <name evidence="1" type="ORF">DM484_20100</name>
</gene>
<accession>A0A2W4QS50</accession>
<dbReference type="NCBIfam" id="TIGR03831">
    <property type="entry name" value="YgiT_finger"/>
    <property type="match status" value="1"/>
</dbReference>
<name>A0A2W4QS50_9GAMM</name>